<sequence length="500" mass="53601">MCKKITVYFMAFYVAFFPVQKASGVVPLVAGAVWAIDVAAPVAIRYLASEIAISSVVKAVQVSNAYYSATSTLSNSKYLKYFKSKAALGVAAFVTVLDALGLYLSDDDFYSSDESTDEPGAAEAGYFWSSPDGRSSSASGIADIRIASLVSSNPDNTYIYSISSQNEKGTSIRYSFYRVDTDADGNSKNIYVSSRTASKYPCSNLKSDESDLIFSCQDGFVPNSGAKVDDTQVETQLLGYLSNLGSSDQLLYFGDSEGVIDSDLKGDFESDNVPLMPDGSTPIPNIGDPSWNNAHLIATGVAQSSDSSSPDYVSSDDWDEAYYLANTIANGNDYITGLNSGVVTVPDTDTTPDTGSNTDDVTVTVDVSGVESRLDTTNQLSQSILDEVSLLNNASVSLQVAPEESAAASFWPVKYADGLLGVLNKFIEDMKRTPIFEWLNEFVIDLGSGSIPAFDLCFNVIAGIDFGCYTLQADAYIWSAIKACMILFSVIVSRRIVFGG</sequence>
<dbReference type="AlphaFoldDB" id="A0A0Q2XQR8"/>
<dbReference type="RefSeq" id="WP_055467244.1">
    <property type="nucleotide sequence ID" value="NZ_LKHS01000035.1"/>
</dbReference>
<protein>
    <submittedName>
        <fullName evidence="1">Uncharacterized protein</fullName>
    </submittedName>
</protein>
<dbReference type="EMBL" id="LKHS01000035">
    <property type="protein sequence ID" value="KQH83604.1"/>
    <property type="molecule type" value="Genomic_DNA"/>
</dbReference>
<evidence type="ECO:0000313" key="2">
    <source>
        <dbReference type="Proteomes" id="UP000051221"/>
    </source>
</evidence>
<evidence type="ECO:0000313" key="1">
    <source>
        <dbReference type="EMBL" id="KQH83604.1"/>
    </source>
</evidence>
<gene>
    <name evidence="1" type="ORF">AMR76_22055</name>
</gene>
<dbReference type="Proteomes" id="UP000051221">
    <property type="component" value="Unassembled WGS sequence"/>
</dbReference>
<keyword evidence="2" id="KW-1185">Reference proteome</keyword>
<comment type="caution">
    <text evidence="1">The sequence shown here is derived from an EMBL/GenBank/DDBJ whole genome shotgun (WGS) entry which is preliminary data.</text>
</comment>
<organism evidence="1 2">
    <name type="scientific">Vibrio furnissii</name>
    <dbReference type="NCBI Taxonomy" id="29494"/>
    <lineage>
        <taxon>Bacteria</taxon>
        <taxon>Pseudomonadati</taxon>
        <taxon>Pseudomonadota</taxon>
        <taxon>Gammaproteobacteria</taxon>
        <taxon>Vibrionales</taxon>
        <taxon>Vibrionaceae</taxon>
        <taxon>Vibrio</taxon>
    </lineage>
</organism>
<reference evidence="1 2" key="1">
    <citation type="submission" date="2015-08" db="EMBL/GenBank/DDBJ databases">
        <title>Antibacterial properties of a collection of Vibrionaceae strains.</title>
        <authorList>
            <person name="Giubergia S."/>
        </authorList>
    </citation>
    <scope>NUCLEOTIDE SEQUENCE [LARGE SCALE GENOMIC DNA]</scope>
    <source>
        <strain evidence="1 2">S0821</strain>
    </source>
</reference>
<name>A0A0Q2XQR8_VIBFU</name>
<dbReference type="InParanoid" id="A0A0Q2XQR8"/>
<accession>A0A0Q2XQR8</accession>
<proteinExistence type="predicted"/>